<organism evidence="2 3">
    <name type="scientific">Megamonas hypermegale</name>
    <dbReference type="NCBI Taxonomy" id="158847"/>
    <lineage>
        <taxon>Bacteria</taxon>
        <taxon>Bacillati</taxon>
        <taxon>Bacillota</taxon>
        <taxon>Negativicutes</taxon>
        <taxon>Selenomonadales</taxon>
        <taxon>Selenomonadaceae</taxon>
        <taxon>Megamonas</taxon>
    </lineage>
</organism>
<proteinExistence type="predicted"/>
<evidence type="ECO:0000313" key="2">
    <source>
        <dbReference type="EMBL" id="STY71246.1"/>
    </source>
</evidence>
<gene>
    <name evidence="2" type="ORF">NCTC10571_01402</name>
</gene>
<dbReference type="AlphaFoldDB" id="A0A378NTP7"/>
<dbReference type="Pfam" id="PF24024">
    <property type="entry name" value="DUF7336"/>
    <property type="match status" value="1"/>
</dbReference>
<dbReference type="RefSeq" id="WP_181805660.1">
    <property type="nucleotide sequence ID" value="NZ_UGPP01000001.1"/>
</dbReference>
<dbReference type="EMBL" id="UGPP01000001">
    <property type="protein sequence ID" value="STY71246.1"/>
    <property type="molecule type" value="Genomic_DNA"/>
</dbReference>
<sequence length="53" mass="6477">MRKIYILKNHNNILGVYSSREKAERAKEKFIDIEIKYNNICDMEFHIQDYKVL</sequence>
<accession>A0A378NTP7</accession>
<feature type="domain" description="DUF7336" evidence="1">
    <location>
        <begin position="3"/>
        <end position="48"/>
    </location>
</feature>
<reference evidence="2 3" key="1">
    <citation type="submission" date="2018-06" db="EMBL/GenBank/DDBJ databases">
        <authorList>
            <consortium name="Pathogen Informatics"/>
            <person name="Doyle S."/>
        </authorList>
    </citation>
    <scope>NUCLEOTIDE SEQUENCE [LARGE SCALE GENOMIC DNA]</scope>
    <source>
        <strain evidence="2 3">NCTC10571</strain>
    </source>
</reference>
<name>A0A378NTP7_9FIRM</name>
<protein>
    <recommendedName>
        <fullName evidence="1">DUF7336 domain-containing protein</fullName>
    </recommendedName>
</protein>
<dbReference type="Proteomes" id="UP000255234">
    <property type="component" value="Unassembled WGS sequence"/>
</dbReference>
<evidence type="ECO:0000259" key="1">
    <source>
        <dbReference type="Pfam" id="PF24024"/>
    </source>
</evidence>
<evidence type="ECO:0000313" key="3">
    <source>
        <dbReference type="Proteomes" id="UP000255234"/>
    </source>
</evidence>
<dbReference type="InterPro" id="IPR055760">
    <property type="entry name" value="DUF7336"/>
</dbReference>